<evidence type="ECO:0000313" key="2">
    <source>
        <dbReference type="Proteomes" id="UP000234323"/>
    </source>
</evidence>
<dbReference type="AlphaFoldDB" id="A0A2I1HL58"/>
<protein>
    <recommendedName>
        <fullName evidence="3">HAT C-terminal dimerisation domain-containing protein</fullName>
    </recommendedName>
</protein>
<proteinExistence type="predicted"/>
<keyword evidence="2" id="KW-1185">Reference proteome</keyword>
<dbReference type="Proteomes" id="UP000234323">
    <property type="component" value="Unassembled WGS sequence"/>
</dbReference>
<sequence length="122" mass="14208">MFQNFIDNKQQELLQKQQKITDKDVNEKENEINCFNPITSRYLSEGEIAKKKKAKVDYEGTQRKVSKPSKYSKELFGNPSVLLERVFSSTADVVTSDRAHFTPEIIRAIMCLKYWYHSGILN</sequence>
<evidence type="ECO:0008006" key="3">
    <source>
        <dbReference type="Google" id="ProtNLM"/>
    </source>
</evidence>
<gene>
    <name evidence="1" type="ORF">RhiirA4_482498</name>
</gene>
<reference evidence="1 2" key="1">
    <citation type="submission" date="2015-10" db="EMBL/GenBank/DDBJ databases">
        <title>Genome analyses suggest a sexual origin of heterokaryosis in a supposedly ancient asexual fungus.</title>
        <authorList>
            <person name="Ropars J."/>
            <person name="Sedzielewska K."/>
            <person name="Noel J."/>
            <person name="Charron P."/>
            <person name="Farinelli L."/>
            <person name="Marton T."/>
            <person name="Kruger M."/>
            <person name="Pelin A."/>
            <person name="Brachmann A."/>
            <person name="Corradi N."/>
        </authorList>
    </citation>
    <scope>NUCLEOTIDE SEQUENCE [LARGE SCALE GENOMIC DNA]</scope>
    <source>
        <strain evidence="1 2">A4</strain>
    </source>
</reference>
<evidence type="ECO:0000313" key="1">
    <source>
        <dbReference type="EMBL" id="PKY59612.1"/>
    </source>
</evidence>
<organism evidence="1 2">
    <name type="scientific">Rhizophagus irregularis</name>
    <dbReference type="NCBI Taxonomy" id="588596"/>
    <lineage>
        <taxon>Eukaryota</taxon>
        <taxon>Fungi</taxon>
        <taxon>Fungi incertae sedis</taxon>
        <taxon>Mucoromycota</taxon>
        <taxon>Glomeromycotina</taxon>
        <taxon>Glomeromycetes</taxon>
        <taxon>Glomerales</taxon>
        <taxon>Glomeraceae</taxon>
        <taxon>Rhizophagus</taxon>
    </lineage>
</organism>
<accession>A0A2I1HL58</accession>
<dbReference type="EMBL" id="LLXI01003657">
    <property type="protein sequence ID" value="PKY59612.1"/>
    <property type="molecule type" value="Genomic_DNA"/>
</dbReference>
<comment type="caution">
    <text evidence="1">The sequence shown here is derived from an EMBL/GenBank/DDBJ whole genome shotgun (WGS) entry which is preliminary data.</text>
</comment>
<name>A0A2I1HL58_9GLOM</name>